<evidence type="ECO:0000256" key="1">
    <source>
        <dbReference type="SAM" id="MobiDB-lite"/>
    </source>
</evidence>
<feature type="compositionally biased region" description="Polar residues" evidence="1">
    <location>
        <begin position="28"/>
        <end position="43"/>
    </location>
</feature>
<reference evidence="2" key="1">
    <citation type="submission" date="2022-08" db="EMBL/GenBank/DDBJ databases">
        <authorList>
            <consortium name="DOE Joint Genome Institute"/>
            <person name="Min B."/>
            <person name="Riley R."/>
            <person name="Sierra-Patev S."/>
            <person name="Naranjo-Ortiz M."/>
            <person name="Looney B."/>
            <person name="Konkel Z."/>
            <person name="Slot J.C."/>
            <person name="Sakamoto Y."/>
            <person name="Steenwyk J.L."/>
            <person name="Rokas A."/>
            <person name="Carro J."/>
            <person name="Camarero S."/>
            <person name="Ferreira P."/>
            <person name="Molpeceres G."/>
            <person name="Ruiz-Duenas F.J."/>
            <person name="Serrano A."/>
            <person name="Henrissat B."/>
            <person name="Drula E."/>
            <person name="Hughes K.W."/>
            <person name="Mata J.L."/>
            <person name="Ishikawa N.K."/>
            <person name="Vargas-Isla R."/>
            <person name="Ushijima S."/>
            <person name="Smith C.A."/>
            <person name="Ahrendt S."/>
            <person name="Andreopoulos W."/>
            <person name="He G."/>
            <person name="Labutti K."/>
            <person name="Lipzen A."/>
            <person name="Ng V."/>
            <person name="Sandor L."/>
            <person name="Barry K."/>
            <person name="Martinez A.T."/>
            <person name="Xiao Y."/>
            <person name="Gibbons J.G."/>
            <person name="Terashima K."/>
            <person name="Hibbett D.S."/>
            <person name="Grigoriev I.V."/>
        </authorList>
    </citation>
    <scope>NUCLEOTIDE SEQUENCE</scope>
    <source>
        <strain evidence="2">TFB9207</strain>
    </source>
</reference>
<protein>
    <submittedName>
        <fullName evidence="2">Uncharacterized protein</fullName>
    </submittedName>
</protein>
<proteinExistence type="predicted"/>
<accession>A0AA38P8U0</accession>
<feature type="region of interest" description="Disordered" evidence="1">
    <location>
        <begin position="513"/>
        <end position="572"/>
    </location>
</feature>
<gene>
    <name evidence="2" type="ORF">F5878DRAFT_682140</name>
</gene>
<dbReference type="EMBL" id="MU806182">
    <property type="protein sequence ID" value="KAJ3838444.1"/>
    <property type="molecule type" value="Genomic_DNA"/>
</dbReference>
<organism evidence="2 3">
    <name type="scientific">Lentinula raphanica</name>
    <dbReference type="NCBI Taxonomy" id="153919"/>
    <lineage>
        <taxon>Eukaryota</taxon>
        <taxon>Fungi</taxon>
        <taxon>Dikarya</taxon>
        <taxon>Basidiomycota</taxon>
        <taxon>Agaricomycotina</taxon>
        <taxon>Agaricomycetes</taxon>
        <taxon>Agaricomycetidae</taxon>
        <taxon>Agaricales</taxon>
        <taxon>Marasmiineae</taxon>
        <taxon>Omphalotaceae</taxon>
        <taxon>Lentinula</taxon>
    </lineage>
</organism>
<dbReference type="Proteomes" id="UP001163846">
    <property type="component" value="Unassembled WGS sequence"/>
</dbReference>
<feature type="compositionally biased region" description="Polar residues" evidence="1">
    <location>
        <begin position="523"/>
        <end position="538"/>
    </location>
</feature>
<dbReference type="AlphaFoldDB" id="A0AA38P8U0"/>
<sequence length="632" mass="69877">MADVWSFNLRNHNIDSNFSDPDSDSDSGIQANNDTSLNTTSASALDETETQDIEDFDLSSREETVLYKPNPFSIAKINAASRAKKFTALPQKSGRQMLVSKTPSSAKGTILDCFKNQNKKTRPNASFNASDAAVIAPSNPDSQLATRTHLDNSANVTDTSLPKRVPFTERCASIIPIDYDHDSTRRPKAHIVSCVPSNLNQRKLQPRQVPYTFSSPGKPTPAPALLNIHFRNRAPASSPAAPQSRKSLVQFMQSQLPVYPRSPTGTLANLSPVHSCSALPDHAGPPQTKGCLRRNDTSVHIRDTTSLSRPPQFELVVPPIPRQAPSPHSLPDVDDPNLRDMVESSYQEISQCSSPLVLSKAVPRPGPTPDRRVQWKCYPSESAQPDPYNSLLTEDEDWCTLEPARKKAKQNNESIRRTPKFTLGGLGVLNHGRKTGMSAESSRRVITFLPPPLESKRQTPPRNNHGNVCIDSPEELAHAGEVLSLHVHQSNQLESDWDSGSYHGEKKFAALLRNTPNPYPSPHASTLLTDDCSPSETNIGHAATKAHSVAIPYRPPSPPTSDPPEQSRNGKTALLDMKNISRQYQATRTMVRKRRHESQNFFDDLDSAKCGIVFWPWEQESTYLQPITVVQR</sequence>
<name>A0AA38P8U0_9AGAR</name>
<keyword evidence="3" id="KW-1185">Reference proteome</keyword>
<evidence type="ECO:0000313" key="3">
    <source>
        <dbReference type="Proteomes" id="UP001163846"/>
    </source>
</evidence>
<feature type="compositionally biased region" description="Pro residues" evidence="1">
    <location>
        <begin position="553"/>
        <end position="562"/>
    </location>
</feature>
<feature type="region of interest" description="Disordered" evidence="1">
    <location>
        <begin position="12"/>
        <end position="52"/>
    </location>
</feature>
<comment type="caution">
    <text evidence="2">The sequence shown here is derived from an EMBL/GenBank/DDBJ whole genome shotgun (WGS) entry which is preliminary data.</text>
</comment>
<evidence type="ECO:0000313" key="2">
    <source>
        <dbReference type="EMBL" id="KAJ3838444.1"/>
    </source>
</evidence>